<feature type="transmembrane region" description="Helical" evidence="7">
    <location>
        <begin position="117"/>
        <end position="137"/>
    </location>
</feature>
<dbReference type="PROSITE" id="PS50928">
    <property type="entry name" value="ABC_TM1"/>
    <property type="match status" value="1"/>
</dbReference>
<evidence type="ECO:0000256" key="7">
    <source>
        <dbReference type="RuleBase" id="RU363032"/>
    </source>
</evidence>
<evidence type="ECO:0000256" key="1">
    <source>
        <dbReference type="ARBA" id="ARBA00004651"/>
    </source>
</evidence>
<evidence type="ECO:0000313" key="9">
    <source>
        <dbReference type="EMBL" id="TDV97892.1"/>
    </source>
</evidence>
<feature type="transmembrane region" description="Helical" evidence="7">
    <location>
        <begin position="26"/>
        <end position="47"/>
    </location>
</feature>
<dbReference type="AlphaFoldDB" id="A0A4R7YKI4"/>
<dbReference type="Pfam" id="PF19300">
    <property type="entry name" value="BPD_transp_1_N"/>
    <property type="match status" value="1"/>
</dbReference>
<evidence type="ECO:0000256" key="5">
    <source>
        <dbReference type="ARBA" id="ARBA00022989"/>
    </source>
</evidence>
<name>A0A4R7YKI4_9FIRM</name>
<gene>
    <name evidence="9" type="ORF">C8C77_14111</name>
</gene>
<feature type="transmembrane region" description="Helical" evidence="7">
    <location>
        <begin position="264"/>
        <end position="285"/>
    </location>
</feature>
<sequence length="339" mass="38306">MAEFYGIFTNCIWKIKKMRDYIIRRILIIVPLLLAISILSFFIMQLSPGSYLDQMRMSPDISEDLIKEMEADFGLNKNVFLQYFSWLGQILQGNLGQSFTYRIPVSQIIISRLFNTLILSFAAMLISWGISIPIGVYSATHRYSWLDNIFSVFSFIGLSIPNFFFALLLLFAIVRLNLPLPINGMTSIMYDYLSPTEKIIDILKHLLVPALVLGTAGTATLMRQMRGQMLDVIKMDYIRTARSKGLTERNVIYKHAFRNAINPMITIFGFQLSSLFSGAALTEIVTGWPGLGKMMLTAVRSKDLYLAMAGLMMGSLMLVLGNLAADIILALNDPRIKYN</sequence>
<feature type="transmembrane region" description="Helical" evidence="7">
    <location>
        <begin position="202"/>
        <end position="222"/>
    </location>
</feature>
<evidence type="ECO:0000256" key="3">
    <source>
        <dbReference type="ARBA" id="ARBA00022475"/>
    </source>
</evidence>
<evidence type="ECO:0000313" key="10">
    <source>
        <dbReference type="Proteomes" id="UP000294697"/>
    </source>
</evidence>
<keyword evidence="6 7" id="KW-0472">Membrane</keyword>
<dbReference type="InterPro" id="IPR035906">
    <property type="entry name" value="MetI-like_sf"/>
</dbReference>
<dbReference type="PANTHER" id="PTHR30465">
    <property type="entry name" value="INNER MEMBRANE ABC TRANSPORTER"/>
    <property type="match status" value="1"/>
</dbReference>
<keyword evidence="5 7" id="KW-1133">Transmembrane helix</keyword>
<dbReference type="GO" id="GO:0005886">
    <property type="term" value="C:plasma membrane"/>
    <property type="evidence" value="ECO:0007669"/>
    <property type="project" value="UniProtKB-SubCell"/>
</dbReference>
<dbReference type="EMBL" id="SODA01000041">
    <property type="protein sequence ID" value="TDV97892.1"/>
    <property type="molecule type" value="Genomic_DNA"/>
</dbReference>
<comment type="similarity">
    <text evidence="7">Belongs to the binding-protein-dependent transport system permease family.</text>
</comment>
<evidence type="ECO:0000256" key="6">
    <source>
        <dbReference type="ARBA" id="ARBA00023136"/>
    </source>
</evidence>
<comment type="caution">
    <text evidence="9">The sequence shown here is derived from an EMBL/GenBank/DDBJ whole genome shotgun (WGS) entry which is preliminary data.</text>
</comment>
<evidence type="ECO:0000259" key="8">
    <source>
        <dbReference type="PROSITE" id="PS50928"/>
    </source>
</evidence>
<dbReference type="InterPro" id="IPR000515">
    <property type="entry name" value="MetI-like"/>
</dbReference>
<keyword evidence="2 7" id="KW-0813">Transport</keyword>
<dbReference type="Pfam" id="PF00528">
    <property type="entry name" value="BPD_transp_1"/>
    <property type="match status" value="1"/>
</dbReference>
<organism evidence="9 10">
    <name type="scientific">Halanaerobium saccharolyticum</name>
    <dbReference type="NCBI Taxonomy" id="43595"/>
    <lineage>
        <taxon>Bacteria</taxon>
        <taxon>Bacillati</taxon>
        <taxon>Bacillota</taxon>
        <taxon>Clostridia</taxon>
        <taxon>Halanaerobiales</taxon>
        <taxon>Halanaerobiaceae</taxon>
        <taxon>Halanaerobium</taxon>
    </lineage>
</organism>
<dbReference type="Gene3D" id="1.10.3720.10">
    <property type="entry name" value="MetI-like"/>
    <property type="match status" value="1"/>
</dbReference>
<dbReference type="PANTHER" id="PTHR30465:SF0">
    <property type="entry name" value="OLIGOPEPTIDE TRANSPORT SYSTEM PERMEASE PROTEIN APPB"/>
    <property type="match status" value="1"/>
</dbReference>
<feature type="transmembrane region" description="Helical" evidence="7">
    <location>
        <begin position="305"/>
        <end position="331"/>
    </location>
</feature>
<comment type="subcellular location">
    <subcellularLocation>
        <location evidence="1 7">Cell membrane</location>
        <topology evidence="1 7">Multi-pass membrane protein</topology>
    </subcellularLocation>
</comment>
<feature type="transmembrane region" description="Helical" evidence="7">
    <location>
        <begin position="149"/>
        <end position="174"/>
    </location>
</feature>
<evidence type="ECO:0000256" key="4">
    <source>
        <dbReference type="ARBA" id="ARBA00022692"/>
    </source>
</evidence>
<protein>
    <submittedName>
        <fullName evidence="9">Peptide/nickel transport system permease protein</fullName>
    </submittedName>
</protein>
<dbReference type="SUPFAM" id="SSF161098">
    <property type="entry name" value="MetI-like"/>
    <property type="match status" value="1"/>
</dbReference>
<feature type="domain" description="ABC transmembrane type-1" evidence="8">
    <location>
        <begin position="113"/>
        <end position="329"/>
    </location>
</feature>
<dbReference type="Proteomes" id="UP000294697">
    <property type="component" value="Unassembled WGS sequence"/>
</dbReference>
<evidence type="ECO:0000256" key="2">
    <source>
        <dbReference type="ARBA" id="ARBA00022448"/>
    </source>
</evidence>
<proteinExistence type="inferred from homology"/>
<reference evidence="9 10" key="1">
    <citation type="submission" date="2019-03" db="EMBL/GenBank/DDBJ databases">
        <title>Subsurface microbial communities from deep shales in Ohio and West Virginia, USA.</title>
        <authorList>
            <person name="Wrighton K."/>
        </authorList>
    </citation>
    <scope>NUCLEOTIDE SEQUENCE [LARGE SCALE GENOMIC DNA]</scope>
    <source>
        <strain evidence="9 10">MSL9.2</strain>
    </source>
</reference>
<dbReference type="GO" id="GO:0055085">
    <property type="term" value="P:transmembrane transport"/>
    <property type="evidence" value="ECO:0007669"/>
    <property type="project" value="InterPro"/>
</dbReference>
<dbReference type="CDD" id="cd06261">
    <property type="entry name" value="TM_PBP2"/>
    <property type="match status" value="1"/>
</dbReference>
<keyword evidence="3" id="KW-1003">Cell membrane</keyword>
<keyword evidence="4 7" id="KW-0812">Transmembrane</keyword>
<dbReference type="InterPro" id="IPR045621">
    <property type="entry name" value="BPD_transp_1_N"/>
</dbReference>
<accession>A0A4R7YKI4</accession>